<dbReference type="PANTHER" id="PTHR46654">
    <property type="entry name" value="E3 UBIQUITIN-PROTEIN LIGASE HECTD3"/>
    <property type="match status" value="1"/>
</dbReference>
<dbReference type="PANTHER" id="PTHR46654:SF1">
    <property type="entry name" value="E3 UBIQUITIN-PROTEIN LIGASE HECTD3"/>
    <property type="match status" value="1"/>
</dbReference>
<dbReference type="Gene3D" id="2.30.30.40">
    <property type="entry name" value="SH3 Domains"/>
    <property type="match status" value="1"/>
</dbReference>
<keyword evidence="4" id="KW-1133">Transmembrane helix</keyword>
<keyword evidence="4" id="KW-0812">Transmembrane</keyword>
<evidence type="ECO:0000259" key="6">
    <source>
        <dbReference type="PROSITE" id="PS51416"/>
    </source>
</evidence>
<dbReference type="GO" id="GO:0016567">
    <property type="term" value="P:protein ubiquitination"/>
    <property type="evidence" value="ECO:0007669"/>
    <property type="project" value="InterPro"/>
</dbReference>
<protein>
    <submittedName>
        <fullName evidence="7">HECT E3 ubiquitin ligase</fullName>
    </submittedName>
</protein>
<accession>A0A196S4B3</accession>
<reference evidence="7 8" key="1">
    <citation type="submission" date="2016-05" db="EMBL/GenBank/DDBJ databases">
        <title>Nuclear genome of Blastocystis sp. subtype 1 NandII.</title>
        <authorList>
            <person name="Gentekaki E."/>
            <person name="Curtis B."/>
            <person name="Stairs C."/>
            <person name="Eme L."/>
            <person name="Herman E."/>
            <person name="Klimes V."/>
            <person name="Arias M.C."/>
            <person name="Elias M."/>
            <person name="Hilliou F."/>
            <person name="Klute M."/>
            <person name="Malik S.-B."/>
            <person name="Pightling A."/>
            <person name="Rachubinski R."/>
            <person name="Salas D."/>
            <person name="Schlacht A."/>
            <person name="Suga H."/>
            <person name="Archibald J."/>
            <person name="Ball S.G."/>
            <person name="Clark G."/>
            <person name="Dacks J."/>
            <person name="Van Der Giezen M."/>
            <person name="Tsaousis A."/>
            <person name="Roger A."/>
        </authorList>
    </citation>
    <scope>NUCLEOTIDE SEQUENCE [LARGE SCALE GENOMIC DNA]</scope>
    <source>
        <strain evidence="8">ATCC 50177 / NandII</strain>
    </source>
</reference>
<dbReference type="PROSITE" id="PS50237">
    <property type="entry name" value="HECT"/>
    <property type="match status" value="1"/>
</dbReference>
<dbReference type="SMART" id="SM00119">
    <property type="entry name" value="HECTc"/>
    <property type="match status" value="1"/>
</dbReference>
<evidence type="ECO:0000259" key="5">
    <source>
        <dbReference type="PROSITE" id="PS50237"/>
    </source>
</evidence>
<dbReference type="Gene3D" id="3.30.2160.10">
    <property type="entry name" value="Hect, E3 ligase catalytic domain"/>
    <property type="match status" value="1"/>
</dbReference>
<feature type="region of interest" description="Disordered" evidence="3">
    <location>
        <begin position="777"/>
        <end position="818"/>
    </location>
</feature>
<dbReference type="Pfam" id="PF06701">
    <property type="entry name" value="MIB_HERC2"/>
    <property type="match status" value="1"/>
</dbReference>
<feature type="compositionally biased region" description="Low complexity" evidence="3">
    <location>
        <begin position="780"/>
        <end position="799"/>
    </location>
</feature>
<evidence type="ECO:0000313" key="7">
    <source>
        <dbReference type="EMBL" id="OAO11973.1"/>
    </source>
</evidence>
<proteinExistence type="predicted"/>
<dbReference type="InterPro" id="IPR000569">
    <property type="entry name" value="HECT_dom"/>
</dbReference>
<keyword evidence="7" id="KW-0436">Ligase</keyword>
<dbReference type="Gene3D" id="3.30.2410.10">
    <property type="entry name" value="Hect, E3 ligase catalytic domain"/>
    <property type="match status" value="1"/>
</dbReference>
<dbReference type="SUPFAM" id="SSF56204">
    <property type="entry name" value="Hect, E3 ligase catalytic domain"/>
    <property type="match status" value="1"/>
</dbReference>
<organism evidence="7 8">
    <name type="scientific">Blastocystis sp. subtype 1 (strain ATCC 50177 / NandII)</name>
    <dbReference type="NCBI Taxonomy" id="478820"/>
    <lineage>
        <taxon>Eukaryota</taxon>
        <taxon>Sar</taxon>
        <taxon>Stramenopiles</taxon>
        <taxon>Bigyra</taxon>
        <taxon>Opalozoa</taxon>
        <taxon>Opalinata</taxon>
        <taxon>Blastocystidae</taxon>
        <taxon>Blastocystis</taxon>
    </lineage>
</organism>
<dbReference type="OrthoDB" id="239701at2759"/>
<evidence type="ECO:0000313" key="8">
    <source>
        <dbReference type="Proteomes" id="UP000078348"/>
    </source>
</evidence>
<dbReference type="STRING" id="478820.A0A196S4B3"/>
<evidence type="ECO:0000256" key="4">
    <source>
        <dbReference type="SAM" id="Phobius"/>
    </source>
</evidence>
<dbReference type="GO" id="GO:0016874">
    <property type="term" value="F:ligase activity"/>
    <property type="evidence" value="ECO:0007669"/>
    <property type="project" value="UniProtKB-KW"/>
</dbReference>
<dbReference type="InterPro" id="IPR042469">
    <property type="entry name" value="HECTD3"/>
</dbReference>
<dbReference type="PROSITE" id="PS51416">
    <property type="entry name" value="MIB_HERC2"/>
    <property type="match status" value="1"/>
</dbReference>
<dbReference type="SUPFAM" id="SSF159034">
    <property type="entry name" value="Mib/herc2 domain-like"/>
    <property type="match status" value="1"/>
</dbReference>
<dbReference type="GO" id="GO:0046872">
    <property type="term" value="F:metal ion binding"/>
    <property type="evidence" value="ECO:0007669"/>
    <property type="project" value="InterPro"/>
</dbReference>
<feature type="compositionally biased region" description="Basic and acidic residues" evidence="3">
    <location>
        <begin position="809"/>
        <end position="818"/>
    </location>
</feature>
<dbReference type="InterPro" id="IPR035983">
    <property type="entry name" value="Hect_E3_ubiquitin_ligase"/>
</dbReference>
<keyword evidence="1 2" id="KW-0833">Ubl conjugation pathway</keyword>
<evidence type="ECO:0000256" key="1">
    <source>
        <dbReference type="ARBA" id="ARBA00022786"/>
    </source>
</evidence>
<keyword evidence="4" id="KW-0472">Membrane</keyword>
<feature type="domain" description="MIB/HERC2" evidence="6">
    <location>
        <begin position="167"/>
        <end position="242"/>
    </location>
</feature>
<dbReference type="GO" id="GO:0004842">
    <property type="term" value="F:ubiquitin-protein transferase activity"/>
    <property type="evidence" value="ECO:0007669"/>
    <property type="project" value="InterPro"/>
</dbReference>
<keyword evidence="8" id="KW-1185">Reference proteome</keyword>
<comment type="caution">
    <text evidence="7">The sequence shown here is derived from an EMBL/GenBank/DDBJ whole genome shotgun (WGS) entry which is preliminary data.</text>
</comment>
<dbReference type="EMBL" id="LXWW01000571">
    <property type="protein sequence ID" value="OAO11973.1"/>
    <property type="molecule type" value="Genomic_DNA"/>
</dbReference>
<dbReference type="Proteomes" id="UP000078348">
    <property type="component" value="Unassembled WGS sequence"/>
</dbReference>
<dbReference type="Gene3D" id="3.90.1750.10">
    <property type="entry name" value="Hect, E3 ligase catalytic domains"/>
    <property type="match status" value="1"/>
</dbReference>
<evidence type="ECO:0000256" key="3">
    <source>
        <dbReference type="SAM" id="MobiDB-lite"/>
    </source>
</evidence>
<name>A0A196S4B3_BLAHN</name>
<dbReference type="Pfam" id="PF00632">
    <property type="entry name" value="HECT"/>
    <property type="match status" value="1"/>
</dbReference>
<feature type="domain" description="HECT" evidence="5">
    <location>
        <begin position="2502"/>
        <end position="2841"/>
    </location>
</feature>
<dbReference type="InterPro" id="IPR037252">
    <property type="entry name" value="Mib_Herc2_sf"/>
</dbReference>
<feature type="transmembrane region" description="Helical" evidence="4">
    <location>
        <begin position="1224"/>
        <end position="1242"/>
    </location>
</feature>
<feature type="active site" description="Glycyl thioester intermediate" evidence="2">
    <location>
        <position position="2807"/>
    </location>
</feature>
<evidence type="ECO:0000256" key="2">
    <source>
        <dbReference type="PROSITE-ProRule" id="PRU00104"/>
    </source>
</evidence>
<dbReference type="InterPro" id="IPR010606">
    <property type="entry name" value="Mib_Herc2"/>
</dbReference>
<sequence length="2841" mass="320443">MAYDNYSCIGGEGWYWERCSANFLVNETRNMFSDTPPVAAPFRESVPISLGDIQGFQLSTTKRKEYFENMKNLFQRSSAGTIRSRNDFKFEAAYYQELSYLVHLSSSYEELFVRRNAVILFMQRILRSAQANGASLKPAYPGASTFCTCGKMPHCEFCPLHDLTDEEKEFLFPPLRVGDRVTRGPDWQWGNQGGNEEGIVLLIKDWKGVANKGVKVHWENGEENMYRYGAEQCYDVVDAYPVRREDYQPLYGLTDAAETYWSRYVTHYLKGGLYKAKGFFAPHITKAELITMLPDYEVEGHRDVNLEQQAMRVMNQVIEVAEKEVIDYLSDPKLSTACFKPSSRARTAVNEVLFPYQIYLFSQAAGDVRGERCETAILQAYCSSLLSSAIRILTKALPFLFETKRVADVISALRDTAIGQLLPYAVNMLYLNDYAMEVVSYISGDLHEVLVMWCKMMKVCTIENDIHQKKDNLLFLPVYDPSFTPTPQPVSWYLTLFYLLTVLSSKIHYNTRYFQIEDKNEELKHIAESYLCSGGLVPPAERRDSFILEVFDNTANRFDALHAYLDALQPEPAWKRKHQPVVVNLELKVLAVYVYHLRLEAELEAVFKAVAAGGAAPAKEAVSAELRGVWRSVVRMREMLRGKKQEFASLQTLSVNRANTNTIHFVRRASTTPDSELQTRMKEYSLRVRNSMVLTANAGSTVVDSGMRRLMTFEGEQGDMSPSKLEDVQQHVEPEYVQPAETYEDFLDEFMRKLELLLELDHPLDVEGTEGRDALQALQGASSEDSESSSGASEPSSGATNVESGALGETKKAGEEKGAIPASVGELVTASITKYLTLYFPASVNDVRHTLEARTENATTLAHTVDDAVVMLKTIEDFPQAARLFLLGLAHALVNWKSSRAEDSYRRDYFHHTEGCSHAACRALKTSWARFGEYLKSLFSKCVINLNWRLGVACLYMLSSMSSAKQPYYSAALQLPHFFASTITNLSKWYGALTGHFDELLITPGPLWDKLGEKTIALNSPFFRSVLEDFQNRGNYVSSKSSVQGIFPLSLLMLTNTARLSFVLLLLDQVVDHRVKSLHSAAQNADSLYFWTLGDMTNLFVRQSPQYRAVTRALYGEFFRFLQHEQEVMTQLTELWHPFAHSLYSQVNVSINPNACVQVSEEKINRQGSIENDMAVSAGEALLASYLGLVVFVAKTGYGGCLPLADSVPMLWRMMYFSPRMQRLTLMLFQVLLASTSLFPVLSPHAFLHPLAAPNALLAEPPLEDLAARRRFFLVQLLHLASHSDTCVAAIVSERASCALCCPYDVICYNWLFDETLPPARKAQLLAEFHEDSNHITRCKMHIRADGHGASYSAMITAEEAVYALRAMMKNAGWRVEMCAVFAKVIGLAEAALGEETESGLWAEASATAKGADSQAYEERLHGRLPWLVLATSVLKVMGGLTPRLYTGCRIRMQDALLESSTESSGLIRAAWRNSGNGYVISCDRGMSEAEVLLDRIDTPMKISIYAFDVIDRLLPPAFGRDFYAAVIGPLQRILLRLPLAKELMAMPARSMPFFNTAALSLQPHLLQNVTLLLQTVRALHFAILNLPDLVTSLQPSLVVALFRLAVKPVPVNVTFSSSTIRQYVNWFVEYLINTYPGSPRFLPMELQLDSFGEELERQAGAGFSTGLGKDEVKDSWNDEKPKVLHDEKRMKVAKTIAAITGYDEDVCYKIYRSFQDNMDAAVNYMMESKKSFIHSLADDSSHITPMGSQIDDNSVLNDLETSIRKPLLASADTRGKLSDSVLSTLVPPFSRLQCVTAVKTDGVARSSSLYGVISCISRQELIYAPVSPIGVITAISNGKVRLSVLNVETGLVEDMLVDETQVSVQKYRILFHLDDVHHLRGIVGRLTEVLLQLYVREMVIGALYLMQERSDVIDAWQLNSYDVVRLTKFTYLSYMQSLQTAPSAHEPASQPSCLFKLLQLAIKQIISTSSRAFALIQAFMDGTWDDTDNNKVTLYVPPEEERAPQQAELRQLGLSSISLGNQQQDNSVYISSLHPSFPKTKYSDRVTIPGAAGLRILFDPRCYLDPEKASLTFFQDDQLTQVIARFSGSAELFCPFTIRGNTVRFMYESDMSESKQWGYGFLIQPFENVNWNNDGDVLSTRCFDWNCFAYDLLIDISKEYDFKEDDFFNRTFNNLILYLRTSGVPFKARVVELLMRIIHSHNIHLATHPDVSGMLNAVLSYCEHIDQNTIVPSQLPLLLDFLMTYTLHDRILQVIRPAAPEAAPPAFDAKTPALEDSLFNHLMIVHLLVRCIYYRSQLPQDLCRGVVEKLGAPWTAEQYAACMQSQALFTPALDDELIQCFSQHAIKTNQSLITADLGAFALNEEDQARYYNLAEIDALALRYRLALFQFFNAHLQRCINLVELLNTGNNTVKSVGTLVTLLSNYIFPVVKEDVLEILIKQTEYCGPGAYPVIELDNRKVFTELEKDDDFDGDVHSVMNSQCMFAQLYRQMKHISCDVLRAKLDSKDRVIAIKYKGEQGLDWGGLYRDTIERCVEDLFTGHIDLFVPSPNAQSEDNSEEMMIPNPCYNDNAEALQMYRFVGTLLGLSLRTKHLLPFEFSPQIWKTIVGCEVTEEDLEAVDAGFMSTIKQIREYTEEDGVEEFPYVFELVFAILDSTGNEVELVPSGAQIPVTFDNRLKFCSMAVEARINEARAAAEAIAAGVYAMIPQRALSLFTWEQLERAVKGVPEISVEELKKHTVYIGWTESHPVVQRFWRVMAQLTDKDRSQFLRFSWGRSKLPKSDPWPRQFKLTYKNAGDEMLPIAHTCFFQLELPQYSTDQIMKERLLVAFNYGSSGEFIIR</sequence>
<gene>
    <name evidence="7" type="ORF">AV274_6367</name>
</gene>